<sequence length="198" mass="21971">MLQILAPLDILYGNCGHTVEATNVLCMRFEAELPDLGCFTELVPSCLPATFEGDAVRKHISTVPRDAGVLSRDSDSFIFTALYRASQHYVAIQAKWCNLKLLIIVAYLSPTPSVLSNNQYVELVQELTVMCTQVPPDALAILLGDFNAYHPNWSNETCRNSRKRTKGDVLKYHTEKAGLMVVNSGQPNCFRGMTETSL</sequence>
<dbReference type="HOGENOM" id="CLU_1379746_0_0_1"/>
<name>T1L494_TETUR</name>
<keyword evidence="3" id="KW-1185">Reference proteome</keyword>
<evidence type="ECO:0000313" key="3">
    <source>
        <dbReference type="Proteomes" id="UP000015104"/>
    </source>
</evidence>
<dbReference type="InterPro" id="IPR005135">
    <property type="entry name" value="Endo/exonuclease/phosphatase"/>
</dbReference>
<dbReference type="SUPFAM" id="SSF56219">
    <property type="entry name" value="DNase I-like"/>
    <property type="match status" value="1"/>
</dbReference>
<reference evidence="3" key="1">
    <citation type="submission" date="2011-08" db="EMBL/GenBank/DDBJ databases">
        <authorList>
            <person name="Rombauts S."/>
        </authorList>
    </citation>
    <scope>NUCLEOTIDE SEQUENCE</scope>
    <source>
        <strain evidence="3">London</strain>
    </source>
</reference>
<accession>T1L494</accession>
<organism evidence="2 3">
    <name type="scientific">Tetranychus urticae</name>
    <name type="common">Two-spotted spider mite</name>
    <dbReference type="NCBI Taxonomy" id="32264"/>
    <lineage>
        <taxon>Eukaryota</taxon>
        <taxon>Metazoa</taxon>
        <taxon>Ecdysozoa</taxon>
        <taxon>Arthropoda</taxon>
        <taxon>Chelicerata</taxon>
        <taxon>Arachnida</taxon>
        <taxon>Acari</taxon>
        <taxon>Acariformes</taxon>
        <taxon>Trombidiformes</taxon>
        <taxon>Prostigmata</taxon>
        <taxon>Eleutherengona</taxon>
        <taxon>Raphignathae</taxon>
        <taxon>Tetranychoidea</taxon>
        <taxon>Tetranychidae</taxon>
        <taxon>Tetranychus</taxon>
    </lineage>
</organism>
<feature type="domain" description="Endonuclease/exonuclease/phosphatase" evidence="1">
    <location>
        <begin position="102"/>
        <end position="186"/>
    </location>
</feature>
<dbReference type="Gene3D" id="3.60.10.10">
    <property type="entry name" value="Endonuclease/exonuclease/phosphatase"/>
    <property type="match status" value="1"/>
</dbReference>
<dbReference type="Pfam" id="PF14529">
    <property type="entry name" value="Exo_endo_phos_2"/>
    <property type="match status" value="1"/>
</dbReference>
<dbReference type="GO" id="GO:0003824">
    <property type="term" value="F:catalytic activity"/>
    <property type="evidence" value="ECO:0007669"/>
    <property type="project" value="InterPro"/>
</dbReference>
<proteinExistence type="predicted"/>
<dbReference type="EnsemblMetazoa" id="tetur387g00020.1">
    <property type="protein sequence ID" value="tetur387g00020.1"/>
    <property type="gene ID" value="tetur387g00020"/>
</dbReference>
<dbReference type="Proteomes" id="UP000015104">
    <property type="component" value="Unassembled WGS sequence"/>
</dbReference>
<dbReference type="EMBL" id="CAEY01001075">
    <property type="status" value="NOT_ANNOTATED_CDS"/>
    <property type="molecule type" value="Genomic_DNA"/>
</dbReference>
<dbReference type="InterPro" id="IPR036691">
    <property type="entry name" value="Endo/exonu/phosph_ase_sf"/>
</dbReference>
<reference evidence="2" key="2">
    <citation type="submission" date="2015-06" db="UniProtKB">
        <authorList>
            <consortium name="EnsemblMetazoa"/>
        </authorList>
    </citation>
    <scope>IDENTIFICATION</scope>
</reference>
<evidence type="ECO:0000313" key="2">
    <source>
        <dbReference type="EnsemblMetazoa" id="tetur387g00020.1"/>
    </source>
</evidence>
<evidence type="ECO:0000259" key="1">
    <source>
        <dbReference type="Pfam" id="PF14529"/>
    </source>
</evidence>
<dbReference type="AlphaFoldDB" id="T1L494"/>
<protein>
    <recommendedName>
        <fullName evidence="1">Endonuclease/exonuclease/phosphatase domain-containing protein</fullName>
    </recommendedName>
</protein>